<comment type="caution">
    <text evidence="2">The sequence shown here is derived from an EMBL/GenBank/DDBJ whole genome shotgun (WGS) entry which is preliminary data.</text>
</comment>
<accession>A0AAV7UKZ7</accession>
<dbReference type="EMBL" id="JANPWB010000005">
    <property type="protein sequence ID" value="KAJ1189508.1"/>
    <property type="molecule type" value="Genomic_DNA"/>
</dbReference>
<name>A0AAV7UKZ7_PLEWA</name>
<keyword evidence="3" id="KW-1185">Reference proteome</keyword>
<evidence type="ECO:0000313" key="2">
    <source>
        <dbReference type="EMBL" id="KAJ1189508.1"/>
    </source>
</evidence>
<gene>
    <name evidence="2" type="ORF">NDU88_006253</name>
</gene>
<dbReference type="AlphaFoldDB" id="A0AAV7UKZ7"/>
<organism evidence="2 3">
    <name type="scientific">Pleurodeles waltl</name>
    <name type="common">Iberian ribbed newt</name>
    <dbReference type="NCBI Taxonomy" id="8319"/>
    <lineage>
        <taxon>Eukaryota</taxon>
        <taxon>Metazoa</taxon>
        <taxon>Chordata</taxon>
        <taxon>Craniata</taxon>
        <taxon>Vertebrata</taxon>
        <taxon>Euteleostomi</taxon>
        <taxon>Amphibia</taxon>
        <taxon>Batrachia</taxon>
        <taxon>Caudata</taxon>
        <taxon>Salamandroidea</taxon>
        <taxon>Salamandridae</taxon>
        <taxon>Pleurodelinae</taxon>
        <taxon>Pleurodeles</taxon>
    </lineage>
</organism>
<evidence type="ECO:0000313" key="3">
    <source>
        <dbReference type="Proteomes" id="UP001066276"/>
    </source>
</evidence>
<protein>
    <submittedName>
        <fullName evidence="2">Uncharacterized protein</fullName>
    </submittedName>
</protein>
<feature type="region of interest" description="Disordered" evidence="1">
    <location>
        <begin position="162"/>
        <end position="190"/>
    </location>
</feature>
<dbReference type="Proteomes" id="UP001066276">
    <property type="component" value="Chromosome 3_1"/>
</dbReference>
<evidence type="ECO:0000256" key="1">
    <source>
        <dbReference type="SAM" id="MobiDB-lite"/>
    </source>
</evidence>
<sequence length="190" mass="20090">MRASTKCLLQSKLRAGVCGPNPPSVPTCDESRRKLCGAAYQGLSRSCSLSRGALVRLRAPVSLGGRSVSCRVVADKPGRVCYPSRPRAGKELVQRGEAPSWVSSARIPVPSARASRAPEIQGPGRVFSSSAARAGESFGRFFEPRAGGVADESLRLPALYTGGSRLSDERSPHRASLVKARSVGGSRRSQ</sequence>
<reference evidence="2" key="1">
    <citation type="journal article" date="2022" name="bioRxiv">
        <title>Sequencing and chromosome-scale assembly of the giantPleurodeles waltlgenome.</title>
        <authorList>
            <person name="Brown T."/>
            <person name="Elewa A."/>
            <person name="Iarovenko S."/>
            <person name="Subramanian E."/>
            <person name="Araus A.J."/>
            <person name="Petzold A."/>
            <person name="Susuki M."/>
            <person name="Suzuki K.-i.T."/>
            <person name="Hayashi T."/>
            <person name="Toyoda A."/>
            <person name="Oliveira C."/>
            <person name="Osipova E."/>
            <person name="Leigh N.D."/>
            <person name="Simon A."/>
            <person name="Yun M.H."/>
        </authorList>
    </citation>
    <scope>NUCLEOTIDE SEQUENCE</scope>
    <source>
        <strain evidence="2">20211129_DDA</strain>
        <tissue evidence="2">Liver</tissue>
    </source>
</reference>
<proteinExistence type="predicted"/>